<keyword evidence="5" id="KW-0547">Nucleotide-binding</keyword>
<proteinExistence type="inferred from homology"/>
<keyword evidence="12" id="KW-1185">Reference proteome</keyword>
<dbReference type="Pfam" id="PF17776">
    <property type="entry name" value="NLRC4_HD2"/>
    <property type="match status" value="1"/>
</dbReference>
<dbReference type="Pfam" id="PF13516">
    <property type="entry name" value="LRR_6"/>
    <property type="match status" value="2"/>
</dbReference>
<evidence type="ECO:0000313" key="12">
    <source>
        <dbReference type="Proteomes" id="UP000824782"/>
    </source>
</evidence>
<name>A0AAV7AM30_ENGPU</name>
<keyword evidence="3" id="KW-0963">Cytoplasm</keyword>
<dbReference type="GO" id="GO:0005524">
    <property type="term" value="F:ATP binding"/>
    <property type="evidence" value="ECO:0007669"/>
    <property type="project" value="UniProtKB-KW"/>
</dbReference>
<dbReference type="PROSITE" id="PS50837">
    <property type="entry name" value="NACHT"/>
    <property type="match status" value="1"/>
</dbReference>
<keyword evidence="9" id="KW-1271">Inflammasome</keyword>
<dbReference type="EMBL" id="WNYA01000007">
    <property type="protein sequence ID" value="KAG8560213.1"/>
    <property type="molecule type" value="Genomic_DNA"/>
</dbReference>
<dbReference type="InterPro" id="IPR007111">
    <property type="entry name" value="NACHT_NTPase"/>
</dbReference>
<dbReference type="Pfam" id="PF17779">
    <property type="entry name" value="WHD_NOD2"/>
    <property type="match status" value="1"/>
</dbReference>
<dbReference type="GO" id="GO:0006954">
    <property type="term" value="P:inflammatory response"/>
    <property type="evidence" value="ECO:0007669"/>
    <property type="project" value="UniProtKB-KW"/>
</dbReference>
<dbReference type="Pfam" id="PF05729">
    <property type="entry name" value="NACHT"/>
    <property type="match status" value="1"/>
</dbReference>
<evidence type="ECO:0000259" key="10">
    <source>
        <dbReference type="PROSITE" id="PS50837"/>
    </source>
</evidence>
<comment type="similarity">
    <text evidence="2">Belongs to the NLRP family.</text>
</comment>
<comment type="subcellular location">
    <subcellularLocation>
        <location evidence="1">Inflammasome</location>
    </subcellularLocation>
</comment>
<comment type="caution">
    <text evidence="11">The sequence shown here is derived from an EMBL/GenBank/DDBJ whole genome shotgun (WGS) entry which is preliminary data.</text>
</comment>
<dbReference type="InterPro" id="IPR041267">
    <property type="entry name" value="NLRP_HD2"/>
</dbReference>
<keyword evidence="6" id="KW-0067">ATP-binding</keyword>
<dbReference type="PANTHER" id="PTHR45690:SF19">
    <property type="entry name" value="NACHT, LRR AND PYD DOMAINS-CONTAINING PROTEIN 3"/>
    <property type="match status" value="1"/>
</dbReference>
<evidence type="ECO:0000256" key="9">
    <source>
        <dbReference type="ARBA" id="ARBA00023233"/>
    </source>
</evidence>
<dbReference type="EMBL" id="WNYA01000007">
    <property type="protein sequence ID" value="KAG8560211.1"/>
    <property type="molecule type" value="Genomic_DNA"/>
</dbReference>
<dbReference type="AlphaFoldDB" id="A0AAV7AM30"/>
<organism evidence="11 12">
    <name type="scientific">Engystomops pustulosus</name>
    <name type="common">Tungara frog</name>
    <name type="synonym">Physalaemus pustulosus</name>
    <dbReference type="NCBI Taxonomy" id="76066"/>
    <lineage>
        <taxon>Eukaryota</taxon>
        <taxon>Metazoa</taxon>
        <taxon>Chordata</taxon>
        <taxon>Craniata</taxon>
        <taxon>Vertebrata</taxon>
        <taxon>Euteleostomi</taxon>
        <taxon>Amphibia</taxon>
        <taxon>Batrachia</taxon>
        <taxon>Anura</taxon>
        <taxon>Neobatrachia</taxon>
        <taxon>Hyloidea</taxon>
        <taxon>Leptodactylidae</taxon>
        <taxon>Leiuperinae</taxon>
        <taxon>Engystomops</taxon>
    </lineage>
</organism>
<keyword evidence="7" id="KW-0832">Ubl conjugation</keyword>
<dbReference type="InterPro" id="IPR032675">
    <property type="entry name" value="LRR_dom_sf"/>
</dbReference>
<dbReference type="EMBL" id="WNYA01000007">
    <property type="protein sequence ID" value="KAG8560212.1"/>
    <property type="molecule type" value="Genomic_DNA"/>
</dbReference>
<sequence>MSKVSTKTSSLQDDGAKKFYQQLCQYEDHVLRMTYEYFQEDLLYIVENLNLYSLLHELDSHNIPDVKKYRDHEKDRKKLAQILLQDILNLRREHMIGFWLSLYNLRREHGLPSLHSVLDEFYQKGGSLEEEILLDEYGHTLPPKLKDIQNLHKKCLQERTAKLVEHKPPRCNQEEESFPICTRYVTLIIVSTDHFRKQYENELIETGVKHEEYLKETQNELQRVFLNKIFRWCHRSRLVPQMVMVVGVPGVGKTTLMQKIVYDWVKGDLYQRFSFVFFFKFRKLNKLDKVSLETLILHHYPYLWQQLGNIFQDPEKLLFIFDGLDESNQTMDFTSRHLCSDPKQPERCGHIVVSLVRKSLLNGCSVLMTSRPTRLASMDCRDFQRMVEITGFFTEERKIYFDNFFRDPELAEKAFTYVRQNDTLYTFCYLPSYCWIICTVLSRSFQTTSSDQQVSLLPKTVTQLFAIFVANILSNHSLEKSGAQKLLQSIGWMAEHGVMNHRVIFDGRDLESFHVDNKSKLLSSFLMESEEPVSYSFLHLTVQEFFSAFVHYADYSPEKLQESLERALSYCDGRGEMFLRFLCGLSDATTRSLLTGYLATQAAQASRDVITWLKNFIPEEQIQAHSEDHKRHLLRTFFYLFEARNADLVQESLKSYTCIDLSTVRMSALDCAVLAFILDTCKTIEELNLTGCFLQTEGLERLSPGLHTVKYLSLRANNLTNHSCISLASVIRTNPFLRKLHLSYNRLSGPHLSDLMGALSSPTCEIEELRLADNDLTDTCCIQLASGMTNPSLKILDLSRNRLSGPHLEDLMKALSSPGCRIEELYLDKVGLPDTSCIQLASGIRNNPFLKRLDLSNNFLSGHHLKDLMEALTSSTCKIEELHMLGNGLSDAEEEAVRNLRTLKSNLKILI</sequence>
<accession>A0AAV7AM30</accession>
<evidence type="ECO:0000256" key="6">
    <source>
        <dbReference type="ARBA" id="ARBA00022840"/>
    </source>
</evidence>
<dbReference type="Proteomes" id="UP000824782">
    <property type="component" value="Unassembled WGS sequence"/>
</dbReference>
<dbReference type="Pfam" id="PF00560">
    <property type="entry name" value="LRR_1"/>
    <property type="match status" value="2"/>
</dbReference>
<dbReference type="InterPro" id="IPR050637">
    <property type="entry name" value="NLRP_innate_immun_reg"/>
</dbReference>
<evidence type="ECO:0000256" key="1">
    <source>
        <dbReference type="ARBA" id="ARBA00004110"/>
    </source>
</evidence>
<reference evidence="11" key="1">
    <citation type="thesis" date="2020" institute="ProQuest LLC" country="789 East Eisenhower Parkway, Ann Arbor, MI, USA">
        <title>Comparative Genomics and Chromosome Evolution.</title>
        <authorList>
            <person name="Mudd A.B."/>
        </authorList>
    </citation>
    <scope>NUCLEOTIDE SEQUENCE</scope>
    <source>
        <strain evidence="11">237g6f4</strain>
        <tissue evidence="11">Blood</tissue>
    </source>
</reference>
<dbReference type="InterPro" id="IPR001611">
    <property type="entry name" value="Leu-rich_rpt"/>
</dbReference>
<dbReference type="Gene3D" id="3.40.50.300">
    <property type="entry name" value="P-loop containing nucleotide triphosphate hydrolases"/>
    <property type="match status" value="1"/>
</dbReference>
<evidence type="ECO:0000256" key="5">
    <source>
        <dbReference type="ARBA" id="ARBA00022741"/>
    </source>
</evidence>
<evidence type="ECO:0000256" key="8">
    <source>
        <dbReference type="ARBA" id="ARBA00023198"/>
    </source>
</evidence>
<evidence type="ECO:0000313" key="11">
    <source>
        <dbReference type="EMBL" id="KAG8560211.1"/>
    </source>
</evidence>
<dbReference type="PROSITE" id="PS51450">
    <property type="entry name" value="LRR"/>
    <property type="match status" value="1"/>
</dbReference>
<feature type="domain" description="NACHT" evidence="10">
    <location>
        <begin position="241"/>
        <end position="372"/>
    </location>
</feature>
<dbReference type="InterPro" id="IPR041075">
    <property type="entry name" value="NOD1/2_WH"/>
</dbReference>
<dbReference type="Gene3D" id="3.80.10.10">
    <property type="entry name" value="Ribonuclease Inhibitor"/>
    <property type="match status" value="1"/>
</dbReference>
<dbReference type="SUPFAM" id="SSF52047">
    <property type="entry name" value="RNI-like"/>
    <property type="match status" value="1"/>
</dbReference>
<evidence type="ECO:0000256" key="2">
    <source>
        <dbReference type="ARBA" id="ARBA00008665"/>
    </source>
</evidence>
<evidence type="ECO:0000256" key="3">
    <source>
        <dbReference type="ARBA" id="ARBA00022490"/>
    </source>
</evidence>
<dbReference type="InterPro" id="IPR027417">
    <property type="entry name" value="P-loop_NTPase"/>
</dbReference>
<protein>
    <recommendedName>
        <fullName evidence="10">NACHT domain-containing protein</fullName>
    </recommendedName>
</protein>
<dbReference type="SUPFAM" id="SSF52540">
    <property type="entry name" value="P-loop containing nucleoside triphosphate hydrolases"/>
    <property type="match status" value="1"/>
</dbReference>
<dbReference type="GO" id="GO:0045087">
    <property type="term" value="P:innate immune response"/>
    <property type="evidence" value="ECO:0007669"/>
    <property type="project" value="UniProtKB-KW"/>
</dbReference>
<keyword evidence="4" id="KW-0677">Repeat</keyword>
<evidence type="ECO:0000256" key="7">
    <source>
        <dbReference type="ARBA" id="ARBA00022843"/>
    </source>
</evidence>
<dbReference type="GO" id="GO:0005829">
    <property type="term" value="C:cytosol"/>
    <property type="evidence" value="ECO:0007669"/>
    <property type="project" value="UniProtKB-SubCell"/>
</dbReference>
<evidence type="ECO:0000256" key="4">
    <source>
        <dbReference type="ARBA" id="ARBA00022737"/>
    </source>
</evidence>
<keyword evidence="8" id="KW-0395">Inflammatory response</keyword>
<gene>
    <name evidence="11" type="ORF">GDO81_014848</name>
</gene>
<dbReference type="SMART" id="SM00368">
    <property type="entry name" value="LRR_RI"/>
    <property type="match status" value="7"/>
</dbReference>
<dbReference type="PANTHER" id="PTHR45690">
    <property type="entry name" value="NACHT, LRR AND PYD DOMAINS-CONTAINING PROTEIN 12"/>
    <property type="match status" value="1"/>
</dbReference>